<evidence type="ECO:0000313" key="3">
    <source>
        <dbReference type="Proteomes" id="UP000247594"/>
    </source>
</evidence>
<gene>
    <name evidence="2" type="ORF">DM482_01220</name>
    <name evidence="1" type="ORF">M5S13_08910</name>
</gene>
<dbReference type="Proteomes" id="UP000247594">
    <property type="component" value="Unassembled WGS sequence"/>
</dbReference>
<protein>
    <recommendedName>
        <fullName evidence="5">Lipoprotein HlpB</fullName>
    </recommendedName>
</protein>
<dbReference type="GeneID" id="66256095"/>
<dbReference type="EMBL" id="JAMDKF010000020">
    <property type="protein sequence ID" value="MEE6042000.1"/>
    <property type="molecule type" value="Genomic_DNA"/>
</dbReference>
<evidence type="ECO:0008006" key="5">
    <source>
        <dbReference type="Google" id="ProtNLM"/>
    </source>
</evidence>
<name>A0A0F5ERF3_AVIPA</name>
<sequence>MNKIIKFGATIIFTFFLVACNKGDPAADYQKLVEWSANNQQSQLAFQQEYEQKLATGDIKQIEEAMNALSVRNAEVQKSLDSLDINSKEINELKDKMKFVLSLSSELAKDGLKLITNPTEETQRLVEEKTQKATEATLELQKLQAEYAEKYGKKTQ</sequence>
<evidence type="ECO:0000313" key="2">
    <source>
        <dbReference type="EMBL" id="PXZ40786.1"/>
    </source>
</evidence>
<dbReference type="EMBL" id="QJPJ01000001">
    <property type="protein sequence ID" value="PXZ40786.1"/>
    <property type="molecule type" value="Genomic_DNA"/>
</dbReference>
<reference evidence="1 4" key="2">
    <citation type="journal article" date="2022" name="Front. Microbiol.">
        <title>Commensal bacteria contribute to the growth of multidrug-resistant Avibacterium paragallinarum in chickens.</title>
        <authorList>
            <person name="Zhu J."/>
            <person name="Chen Y."/>
            <person name="Wu Y."/>
            <person name="Wang Y."/>
            <person name="Zhu K."/>
        </authorList>
    </citation>
    <scope>NUCLEOTIDE SEQUENCE [LARGE SCALE GENOMIC DNA]</scope>
    <source>
        <strain evidence="1 4">AV25</strain>
    </source>
</reference>
<evidence type="ECO:0000313" key="1">
    <source>
        <dbReference type="EMBL" id="MEE6042000.1"/>
    </source>
</evidence>
<dbReference type="AlphaFoldDB" id="A0A0F5ERF3"/>
<keyword evidence="4" id="KW-1185">Reference proteome</keyword>
<dbReference type="Proteomes" id="UP001347884">
    <property type="component" value="Unassembled WGS sequence"/>
</dbReference>
<comment type="caution">
    <text evidence="2">The sequence shown here is derived from an EMBL/GenBank/DDBJ whole genome shotgun (WGS) entry which is preliminary data.</text>
</comment>
<organism evidence="2 3">
    <name type="scientific">Avibacterium paragallinarum</name>
    <name type="common">Haemophilus gallinarum</name>
    <dbReference type="NCBI Taxonomy" id="728"/>
    <lineage>
        <taxon>Bacteria</taxon>
        <taxon>Pseudomonadati</taxon>
        <taxon>Pseudomonadota</taxon>
        <taxon>Gammaproteobacteria</taxon>
        <taxon>Pasteurellales</taxon>
        <taxon>Pasteurellaceae</taxon>
        <taxon>Avibacterium</taxon>
    </lineage>
</organism>
<dbReference type="PROSITE" id="PS51257">
    <property type="entry name" value="PROKAR_LIPOPROTEIN"/>
    <property type="match status" value="1"/>
</dbReference>
<accession>A0A0F5ERF3</accession>
<dbReference type="KEGG" id="apag:EIA51_06555"/>
<dbReference type="RefSeq" id="WP_046097404.1">
    <property type="nucleotide sequence ID" value="NZ_CP034110.1"/>
</dbReference>
<evidence type="ECO:0000313" key="4">
    <source>
        <dbReference type="Proteomes" id="UP001347884"/>
    </source>
</evidence>
<reference evidence="2 3" key="1">
    <citation type="submission" date="2018-06" db="EMBL/GenBank/DDBJ databases">
        <authorList>
            <person name="Teymurazov M."/>
            <person name="Kislichkina A."/>
            <person name="Abaymova A."/>
            <person name="Mukhina T."/>
            <person name="Mayskaya N."/>
            <person name="Svetoch E."/>
            <person name="Bogun A."/>
        </authorList>
    </citation>
    <scope>NUCLEOTIDE SEQUENCE [LARGE SCALE GENOMIC DNA]</scope>
    <source>
        <strain evidence="2 3">SCPM-O-B-8406</strain>
    </source>
</reference>
<proteinExistence type="predicted"/>
<reference evidence="1" key="3">
    <citation type="submission" date="2022-05" db="EMBL/GenBank/DDBJ databases">
        <authorList>
            <person name="Chen Y."/>
            <person name="Zhu J."/>
            <person name="Zhu K."/>
        </authorList>
    </citation>
    <scope>NUCLEOTIDE SEQUENCE</scope>
    <source>
        <strain evidence="1">AV25</strain>
    </source>
</reference>